<dbReference type="EMBL" id="CM000610">
    <property type="protein sequence ID" value="EEC48815.1"/>
    <property type="molecule type" value="Genomic_DNA"/>
</dbReference>
<feature type="compositionally biased region" description="Acidic residues" evidence="1">
    <location>
        <begin position="35"/>
        <end position="49"/>
    </location>
</feature>
<dbReference type="AlphaFoldDB" id="B7FXV0"/>
<accession>B7FXV0</accession>
<dbReference type="InParanoid" id="B7FXV0"/>
<feature type="compositionally biased region" description="Acidic residues" evidence="1">
    <location>
        <begin position="191"/>
        <end position="205"/>
    </location>
</feature>
<feature type="region of interest" description="Disordered" evidence="1">
    <location>
        <begin position="27"/>
        <end position="74"/>
    </location>
</feature>
<feature type="region of interest" description="Disordered" evidence="1">
    <location>
        <begin position="186"/>
        <end position="210"/>
    </location>
</feature>
<proteinExistence type="predicted"/>
<feature type="compositionally biased region" description="Acidic residues" evidence="1">
    <location>
        <begin position="113"/>
        <end position="127"/>
    </location>
</feature>
<dbReference type="HOGENOM" id="CLU_779572_0_0_1"/>
<feature type="region of interest" description="Disordered" evidence="1">
    <location>
        <begin position="101"/>
        <end position="132"/>
    </location>
</feature>
<dbReference type="RefSeq" id="XP_002179829.1">
    <property type="nucleotide sequence ID" value="XM_002179793.1"/>
</dbReference>
<sequence length="331" mass="34547">MLDGNVSEGAVVNAAVVGGLTDIELLPLEPPSVENEADDNNENADDDDFGAFGGALEADEMPTLSDEGPEEDEYVKSMDKPVGVSEGAVVNAAVVGGLTDIESLPLEPPSVENEADDNNENADDDDFGAFGGALEADEMPTLSDEGPEEDEYVKSMDKPVGVSEGAVVNAAVVGGLTDIELLPLEPPSVENEADDNNENADDDDFGAFGGALEADEMPTLSDEGPEEDGLPVEYQHGITGMNVAGSALESLVQANETMSLGMQKSSAEPGWGLLDRLKKSLPDIFPVREKSADQDVVINSLGDSDDLHCIATSLNILRSGCSPFLVSSTKD</sequence>
<dbReference type="KEGG" id="pti:PHATRDRAFT_45483"/>
<evidence type="ECO:0000313" key="3">
    <source>
        <dbReference type="Proteomes" id="UP000000759"/>
    </source>
</evidence>
<gene>
    <name evidence="2" type="ORF">PHATRDRAFT_45483</name>
</gene>
<protein>
    <submittedName>
        <fullName evidence="2">Uncharacterized protein</fullName>
    </submittedName>
</protein>
<evidence type="ECO:0000313" key="2">
    <source>
        <dbReference type="EMBL" id="EEC48815.1"/>
    </source>
</evidence>
<organism evidence="2 3">
    <name type="scientific">Phaeodactylum tricornutum (strain CCAP 1055/1)</name>
    <dbReference type="NCBI Taxonomy" id="556484"/>
    <lineage>
        <taxon>Eukaryota</taxon>
        <taxon>Sar</taxon>
        <taxon>Stramenopiles</taxon>
        <taxon>Ochrophyta</taxon>
        <taxon>Bacillariophyta</taxon>
        <taxon>Bacillariophyceae</taxon>
        <taxon>Bacillariophycidae</taxon>
        <taxon>Naviculales</taxon>
        <taxon>Phaeodactylaceae</taxon>
        <taxon>Phaeodactylum</taxon>
    </lineage>
</organism>
<feature type="non-terminal residue" evidence="2">
    <location>
        <position position="331"/>
    </location>
</feature>
<keyword evidence="3" id="KW-1185">Reference proteome</keyword>
<reference evidence="2 3" key="1">
    <citation type="journal article" date="2008" name="Nature">
        <title>The Phaeodactylum genome reveals the evolutionary history of diatom genomes.</title>
        <authorList>
            <person name="Bowler C."/>
            <person name="Allen A.E."/>
            <person name="Badger J.H."/>
            <person name="Grimwood J."/>
            <person name="Jabbari K."/>
            <person name="Kuo A."/>
            <person name="Maheswari U."/>
            <person name="Martens C."/>
            <person name="Maumus F."/>
            <person name="Otillar R.P."/>
            <person name="Rayko E."/>
            <person name="Salamov A."/>
            <person name="Vandepoele K."/>
            <person name="Beszteri B."/>
            <person name="Gruber A."/>
            <person name="Heijde M."/>
            <person name="Katinka M."/>
            <person name="Mock T."/>
            <person name="Valentin K."/>
            <person name="Verret F."/>
            <person name="Berges J.A."/>
            <person name="Brownlee C."/>
            <person name="Cadoret J.P."/>
            <person name="Chiovitti A."/>
            <person name="Choi C.J."/>
            <person name="Coesel S."/>
            <person name="De Martino A."/>
            <person name="Detter J.C."/>
            <person name="Durkin C."/>
            <person name="Falciatore A."/>
            <person name="Fournet J."/>
            <person name="Haruta M."/>
            <person name="Huysman M.J."/>
            <person name="Jenkins B.D."/>
            <person name="Jiroutova K."/>
            <person name="Jorgensen R.E."/>
            <person name="Joubert Y."/>
            <person name="Kaplan A."/>
            <person name="Kroger N."/>
            <person name="Kroth P.G."/>
            <person name="La Roche J."/>
            <person name="Lindquist E."/>
            <person name="Lommer M."/>
            <person name="Martin-Jezequel V."/>
            <person name="Lopez P.J."/>
            <person name="Lucas S."/>
            <person name="Mangogna M."/>
            <person name="McGinnis K."/>
            <person name="Medlin L.K."/>
            <person name="Montsant A."/>
            <person name="Oudot-Le Secq M.P."/>
            <person name="Napoli C."/>
            <person name="Obornik M."/>
            <person name="Parker M.S."/>
            <person name="Petit J.L."/>
            <person name="Porcel B.M."/>
            <person name="Poulsen N."/>
            <person name="Robison M."/>
            <person name="Rychlewski L."/>
            <person name="Rynearson T.A."/>
            <person name="Schmutz J."/>
            <person name="Shapiro H."/>
            <person name="Siaut M."/>
            <person name="Stanley M."/>
            <person name="Sussman M.R."/>
            <person name="Taylor A.R."/>
            <person name="Vardi A."/>
            <person name="von Dassow P."/>
            <person name="Vyverman W."/>
            <person name="Willis A."/>
            <person name="Wyrwicz L.S."/>
            <person name="Rokhsar D.S."/>
            <person name="Weissenbach J."/>
            <person name="Armbrust E.V."/>
            <person name="Green B.R."/>
            <person name="Van de Peer Y."/>
            <person name="Grigoriev I.V."/>
        </authorList>
    </citation>
    <scope>NUCLEOTIDE SEQUENCE [LARGE SCALE GENOMIC DNA]</scope>
    <source>
        <strain evidence="2 3">CCAP 1055/1</strain>
    </source>
</reference>
<reference evidence="3" key="2">
    <citation type="submission" date="2008-08" db="EMBL/GenBank/DDBJ databases">
        <authorList>
            <consortium name="Diatom Consortium"/>
            <person name="Grigoriev I."/>
            <person name="Grimwood J."/>
            <person name="Kuo A."/>
            <person name="Otillar R.P."/>
            <person name="Salamov A."/>
            <person name="Detter J.C."/>
            <person name="Lindquist E."/>
            <person name="Shapiro H."/>
            <person name="Lucas S."/>
            <person name="Glavina del Rio T."/>
            <person name="Pitluck S."/>
            <person name="Rokhsar D."/>
            <person name="Bowler C."/>
        </authorList>
    </citation>
    <scope>GENOME REANNOTATION</scope>
    <source>
        <strain evidence="3">CCAP 1055/1</strain>
    </source>
</reference>
<dbReference type="GeneID" id="7200578"/>
<dbReference type="PaxDb" id="2850-Phatr45483"/>
<name>B7FXV0_PHATC</name>
<evidence type="ECO:0000256" key="1">
    <source>
        <dbReference type="SAM" id="MobiDB-lite"/>
    </source>
</evidence>
<dbReference type="Proteomes" id="UP000000759">
    <property type="component" value="Chromosome 7"/>
</dbReference>